<organism evidence="2 3">
    <name type="scientific">Tilletia horrida</name>
    <dbReference type="NCBI Taxonomy" id="155126"/>
    <lineage>
        <taxon>Eukaryota</taxon>
        <taxon>Fungi</taxon>
        <taxon>Dikarya</taxon>
        <taxon>Basidiomycota</taxon>
        <taxon>Ustilaginomycotina</taxon>
        <taxon>Exobasidiomycetes</taxon>
        <taxon>Tilletiales</taxon>
        <taxon>Tilletiaceae</taxon>
        <taxon>Tilletia</taxon>
    </lineage>
</organism>
<dbReference type="AlphaFoldDB" id="A0AAN6GNH2"/>
<evidence type="ECO:0000256" key="1">
    <source>
        <dbReference type="SAM" id="MobiDB-lite"/>
    </source>
</evidence>
<keyword evidence="3" id="KW-1185">Reference proteome</keyword>
<name>A0AAN6GNH2_9BASI</name>
<comment type="caution">
    <text evidence="2">The sequence shown here is derived from an EMBL/GenBank/DDBJ whole genome shotgun (WGS) entry which is preliminary data.</text>
</comment>
<evidence type="ECO:0000313" key="2">
    <source>
        <dbReference type="EMBL" id="KAK0545964.1"/>
    </source>
</evidence>
<dbReference type="PANTHER" id="PTHR14614:SF104">
    <property type="entry name" value="N-METHYLTRANSFERASE, PUTATIVE (AFU_ORTHOLOGUE AFUA_1G17750)-RELATED"/>
    <property type="match status" value="1"/>
</dbReference>
<sequence length="442" mass="47660">MSGEEPIFPPSLGEPGSEVVYYPSPLTPRLAAAAAVPAAVENEQISFTVSVPPASLPHIFAHRQWRAGMILADLLASTSFSSPTAGGGGFMGRLIRDKTVLELGCGTALPALVAAHPQLGQAAFVLATDYNEDELILALKHNVARNADTTSRPTTTTTAAVAAGGAASGSSLKAAGYTWGTSPDDIFDLMPRSVLTQRMDDAQKAPRSAATALAASRFDTILLADTLWDLLSHSDLAKSLSQTLAQTAGARVIVVAGLHTGRERISEFVHKAARVGLCVCPLDDCDGSTTASASASSASASSFSGSKSLWTELELIREEELEGKLARRSRDDVEAEAWTEHVLEFELAREEHEDDDDDTAAAAADDGNDQQHGSRAQLASDDDAAYPLRIESRGPRLTGRRRRFVSRERWRPEEAKERGGIKLRNRWMTVWTLRWEERRLFP</sequence>
<dbReference type="Gene3D" id="3.40.50.150">
    <property type="entry name" value="Vaccinia Virus protein VP39"/>
    <property type="match status" value="1"/>
</dbReference>
<evidence type="ECO:0000313" key="3">
    <source>
        <dbReference type="Proteomes" id="UP001176517"/>
    </source>
</evidence>
<dbReference type="Proteomes" id="UP001176517">
    <property type="component" value="Unassembled WGS sequence"/>
</dbReference>
<dbReference type="GO" id="GO:0005737">
    <property type="term" value="C:cytoplasm"/>
    <property type="evidence" value="ECO:0007669"/>
    <property type="project" value="TreeGrafter"/>
</dbReference>
<proteinExistence type="predicted"/>
<dbReference type="Pfam" id="PF10294">
    <property type="entry name" value="Methyltransf_16"/>
    <property type="match status" value="1"/>
</dbReference>
<protein>
    <submittedName>
        <fullName evidence="2">Uncharacterized protein</fullName>
    </submittedName>
</protein>
<gene>
    <name evidence="2" type="ORF">OC846_005460</name>
</gene>
<accession>A0AAN6GNH2</accession>
<dbReference type="PANTHER" id="PTHR14614">
    <property type="entry name" value="HEPATOCELLULAR CARCINOMA-ASSOCIATED ANTIGEN"/>
    <property type="match status" value="1"/>
</dbReference>
<dbReference type="GO" id="GO:0008757">
    <property type="term" value="F:S-adenosylmethionine-dependent methyltransferase activity"/>
    <property type="evidence" value="ECO:0007669"/>
    <property type="project" value="UniProtKB-ARBA"/>
</dbReference>
<dbReference type="InterPro" id="IPR029063">
    <property type="entry name" value="SAM-dependent_MTases_sf"/>
</dbReference>
<dbReference type="EMBL" id="JAPDMZ010000210">
    <property type="protein sequence ID" value="KAK0545964.1"/>
    <property type="molecule type" value="Genomic_DNA"/>
</dbReference>
<feature type="region of interest" description="Disordered" evidence="1">
    <location>
        <begin position="349"/>
        <end position="391"/>
    </location>
</feature>
<reference evidence="2" key="1">
    <citation type="journal article" date="2023" name="PhytoFront">
        <title>Draft Genome Resources of Seven Strains of Tilletia horrida, Causal Agent of Kernel Smut of Rice.</title>
        <authorList>
            <person name="Khanal S."/>
            <person name="Antony Babu S."/>
            <person name="Zhou X.G."/>
        </authorList>
    </citation>
    <scope>NUCLEOTIDE SEQUENCE</scope>
    <source>
        <strain evidence="2">TX6</strain>
    </source>
</reference>
<dbReference type="SUPFAM" id="SSF53335">
    <property type="entry name" value="S-adenosyl-L-methionine-dependent methyltransferases"/>
    <property type="match status" value="1"/>
</dbReference>
<dbReference type="InterPro" id="IPR019410">
    <property type="entry name" value="Methyltransf_16"/>
</dbReference>